<comment type="caution">
    <text evidence="2">The sequence shown here is derived from an EMBL/GenBank/DDBJ whole genome shotgun (WGS) entry which is preliminary data.</text>
</comment>
<feature type="compositionally biased region" description="Polar residues" evidence="1">
    <location>
        <begin position="52"/>
        <end position="61"/>
    </location>
</feature>
<feature type="non-terminal residue" evidence="2">
    <location>
        <position position="1"/>
    </location>
</feature>
<proteinExistence type="predicted"/>
<gene>
    <name evidence="2" type="ORF">T12_13296</name>
</gene>
<protein>
    <submittedName>
        <fullName evidence="2">Uncharacterized protein</fullName>
    </submittedName>
</protein>
<reference evidence="2 3" key="1">
    <citation type="submission" date="2015-01" db="EMBL/GenBank/DDBJ databases">
        <title>Evolution of Trichinella species and genotypes.</title>
        <authorList>
            <person name="Korhonen P.K."/>
            <person name="Edoardo P."/>
            <person name="Giuseppe L.R."/>
            <person name="Gasser R.B."/>
        </authorList>
    </citation>
    <scope>NUCLEOTIDE SEQUENCE [LARGE SCALE GENOMIC DNA]</scope>
    <source>
        <strain evidence="2">ISS2496</strain>
    </source>
</reference>
<evidence type="ECO:0000313" key="2">
    <source>
        <dbReference type="EMBL" id="KRX89116.1"/>
    </source>
</evidence>
<organism evidence="2 3">
    <name type="scientific">Trichinella patagoniensis</name>
    <dbReference type="NCBI Taxonomy" id="990121"/>
    <lineage>
        <taxon>Eukaryota</taxon>
        <taxon>Metazoa</taxon>
        <taxon>Ecdysozoa</taxon>
        <taxon>Nematoda</taxon>
        <taxon>Enoplea</taxon>
        <taxon>Dorylaimia</taxon>
        <taxon>Trichinellida</taxon>
        <taxon>Trichinellidae</taxon>
        <taxon>Trichinella</taxon>
    </lineage>
</organism>
<accession>A0A0V0XMC4</accession>
<dbReference type="EMBL" id="JYDQ01004765">
    <property type="protein sequence ID" value="KRX89116.1"/>
    <property type="molecule type" value="Genomic_DNA"/>
</dbReference>
<name>A0A0V0XMC4_9BILA</name>
<evidence type="ECO:0000313" key="3">
    <source>
        <dbReference type="Proteomes" id="UP000054783"/>
    </source>
</evidence>
<evidence type="ECO:0000256" key="1">
    <source>
        <dbReference type="SAM" id="MobiDB-lite"/>
    </source>
</evidence>
<keyword evidence="3" id="KW-1185">Reference proteome</keyword>
<dbReference type="Proteomes" id="UP000054783">
    <property type="component" value="Unassembled WGS sequence"/>
</dbReference>
<sequence length="61" mass="6360">LEQPVHWGTVICPRELLDHSPAPALVKASARASMASIWDGVSPSAQLPPEVDQSSATALAV</sequence>
<feature type="non-terminal residue" evidence="2">
    <location>
        <position position="61"/>
    </location>
</feature>
<dbReference type="AlphaFoldDB" id="A0A0V0XMC4"/>
<feature type="region of interest" description="Disordered" evidence="1">
    <location>
        <begin position="42"/>
        <end position="61"/>
    </location>
</feature>